<accession>A0A1P9WT28</accession>
<reference evidence="2 3" key="1">
    <citation type="submission" date="2016-01" db="EMBL/GenBank/DDBJ databases">
        <authorList>
            <person name="Oliw E.H."/>
        </authorList>
    </citation>
    <scope>NUCLEOTIDE SEQUENCE [LARGE SCALE GENOMIC DNA]</scope>
    <source>
        <strain evidence="2 3">DY10</strain>
    </source>
</reference>
<dbReference type="KEGG" id="smon:AWR27_03670"/>
<protein>
    <submittedName>
        <fullName evidence="2">Uncharacterized protein</fullName>
    </submittedName>
</protein>
<feature type="signal peptide" evidence="1">
    <location>
        <begin position="1"/>
        <end position="20"/>
    </location>
</feature>
<evidence type="ECO:0000313" key="2">
    <source>
        <dbReference type="EMBL" id="AQG78518.1"/>
    </source>
</evidence>
<sequence length="452" mass="50390">MKSWLICTGLISLLTLPGQAQFMQGAAPEGVSSLIGGKTVSLDVNKTSLRFDYTGKFGKNAKGIKNKPYSNSYLNWGLSLIGGNNNNIAQLITKGAFTPSGNASAFVFWGKTLNQTSRNQILDPLLNINQELKKIDRQFTIDINTEMNRLKNALVSSNASLQSKVNALANGFDGNLGALILDLRDLRQTDVQTAGATLQLDQTINRLTDIETAHRDNRERLELRERQQTIQQEYRDFDRLNPYKRIVVYARAGTSATKYKFYQTLNSQNFSRSFTDTLFNGHFGEIGVNLYSKSYLIWGLAAGLIRNNTLQGAAPEKIIIERTATDALGQTINTKQEVTAYQGRYIQYQQVYIKGDVVGLLPTSERGTFAINPFFRYAHVSDNTLPSSLRIGINGYFFNQKGGFLGGLYIERTYRFTSVNGNTFSVSRLGLDFGLRASFLFSTVFDTARPNP</sequence>
<keyword evidence="3" id="KW-1185">Reference proteome</keyword>
<dbReference type="RefSeq" id="WP_077129957.1">
    <property type="nucleotide sequence ID" value="NZ_CP014263.1"/>
</dbReference>
<dbReference type="EMBL" id="CP014263">
    <property type="protein sequence ID" value="AQG78518.1"/>
    <property type="molecule type" value="Genomic_DNA"/>
</dbReference>
<evidence type="ECO:0000313" key="3">
    <source>
        <dbReference type="Proteomes" id="UP000187941"/>
    </source>
</evidence>
<dbReference type="STRING" id="1178516.AWR27_03670"/>
<gene>
    <name evidence="2" type="ORF">AWR27_03670</name>
</gene>
<organism evidence="2 3">
    <name type="scientific">Spirosoma montaniterrae</name>
    <dbReference type="NCBI Taxonomy" id="1178516"/>
    <lineage>
        <taxon>Bacteria</taxon>
        <taxon>Pseudomonadati</taxon>
        <taxon>Bacteroidota</taxon>
        <taxon>Cytophagia</taxon>
        <taxon>Cytophagales</taxon>
        <taxon>Cytophagaceae</taxon>
        <taxon>Spirosoma</taxon>
    </lineage>
</organism>
<dbReference type="AlphaFoldDB" id="A0A1P9WT28"/>
<evidence type="ECO:0000256" key="1">
    <source>
        <dbReference type="SAM" id="SignalP"/>
    </source>
</evidence>
<feature type="chain" id="PRO_5012523889" evidence="1">
    <location>
        <begin position="21"/>
        <end position="452"/>
    </location>
</feature>
<dbReference type="Proteomes" id="UP000187941">
    <property type="component" value="Chromosome"/>
</dbReference>
<proteinExistence type="predicted"/>
<keyword evidence="1" id="KW-0732">Signal</keyword>
<name>A0A1P9WT28_9BACT</name>